<sequence>MRILVIAALYPPDGRGGAENSAANFTAWLAGRGHEMAVLTTASSRAEEMHGEIVDGVRIWRLRTAHLYPARDAPVAAAWRKPIWHAQDHVDPRNRRLVAGVLDAFRPDFVNIHFVQGLGYNTLAEIAARDLPTLFVLHDLGLACMRMSMFRDGASCARPCLGCRLSSRYKAALVGRFGRIGFSSPSAANLAALAALFPLARYPHVSIPNPNLYPAPARQWSPADGLRLLYVGRLHRSKGVADLLDAVAEIAAAHPVSLSVVGDGPEGEALRRRYPGAGWLRFHGHVPEAMVGEWMGEADLLCVPSLWRENWPGVAVRALEMGLPVLASRVGGLPELVEPGVTGDLLPPGDRAAWAGALRRLLADPAELAGWRRNAGARRGRFDQDELGERLLAFMARIAGRPIEA</sequence>
<dbReference type="PANTHER" id="PTHR45947">
    <property type="entry name" value="SULFOQUINOVOSYL TRANSFERASE SQD2"/>
    <property type="match status" value="1"/>
</dbReference>
<evidence type="ECO:0000259" key="1">
    <source>
        <dbReference type="Pfam" id="PF13439"/>
    </source>
</evidence>
<dbReference type="EMBL" id="JAPKNK010000007">
    <property type="protein sequence ID" value="MCX5570958.1"/>
    <property type="molecule type" value="Genomic_DNA"/>
</dbReference>
<accession>A0A9X3E7G6</accession>
<proteinExistence type="predicted"/>
<protein>
    <submittedName>
        <fullName evidence="2">Glycosyltransferase</fullName>
        <ecNumber evidence="2">2.4.-.-</ecNumber>
    </submittedName>
</protein>
<dbReference type="PANTHER" id="PTHR45947:SF13">
    <property type="entry name" value="TRANSFERASE"/>
    <property type="match status" value="1"/>
</dbReference>
<feature type="domain" description="Glycosyltransferase subfamily 4-like N-terminal" evidence="1">
    <location>
        <begin position="16"/>
        <end position="141"/>
    </location>
</feature>
<dbReference type="Gene3D" id="3.40.50.2000">
    <property type="entry name" value="Glycogen Phosphorylase B"/>
    <property type="match status" value="2"/>
</dbReference>
<dbReference type="GO" id="GO:0016757">
    <property type="term" value="F:glycosyltransferase activity"/>
    <property type="evidence" value="ECO:0007669"/>
    <property type="project" value="UniProtKB-KW"/>
</dbReference>
<comment type="caution">
    <text evidence="2">The sequence shown here is derived from an EMBL/GenBank/DDBJ whole genome shotgun (WGS) entry which is preliminary data.</text>
</comment>
<dbReference type="AlphaFoldDB" id="A0A9X3E7G6"/>
<name>A0A9X3E7G6_9HYPH</name>
<evidence type="ECO:0000313" key="2">
    <source>
        <dbReference type="EMBL" id="MCX5570958.1"/>
    </source>
</evidence>
<dbReference type="Proteomes" id="UP001144805">
    <property type="component" value="Unassembled WGS sequence"/>
</dbReference>
<dbReference type="EC" id="2.4.-.-" evidence="2"/>
<dbReference type="Pfam" id="PF13692">
    <property type="entry name" value="Glyco_trans_1_4"/>
    <property type="match status" value="1"/>
</dbReference>
<keyword evidence="2" id="KW-0808">Transferase</keyword>
<organism evidence="2 3">
    <name type="scientific">Kaistia nematophila</name>
    <dbReference type="NCBI Taxonomy" id="2994654"/>
    <lineage>
        <taxon>Bacteria</taxon>
        <taxon>Pseudomonadati</taxon>
        <taxon>Pseudomonadota</taxon>
        <taxon>Alphaproteobacteria</taxon>
        <taxon>Hyphomicrobiales</taxon>
        <taxon>Kaistiaceae</taxon>
        <taxon>Kaistia</taxon>
    </lineage>
</organism>
<dbReference type="InterPro" id="IPR050194">
    <property type="entry name" value="Glycosyltransferase_grp1"/>
</dbReference>
<gene>
    <name evidence="2" type="ORF">OSH07_17265</name>
</gene>
<dbReference type="RefSeq" id="WP_266339915.1">
    <property type="nucleotide sequence ID" value="NZ_JAPKNK010000007.1"/>
</dbReference>
<keyword evidence="3" id="KW-1185">Reference proteome</keyword>
<dbReference type="InterPro" id="IPR028098">
    <property type="entry name" value="Glyco_trans_4-like_N"/>
</dbReference>
<dbReference type="SUPFAM" id="SSF53756">
    <property type="entry name" value="UDP-Glycosyltransferase/glycogen phosphorylase"/>
    <property type="match status" value="1"/>
</dbReference>
<keyword evidence="2" id="KW-0328">Glycosyltransferase</keyword>
<evidence type="ECO:0000313" key="3">
    <source>
        <dbReference type="Proteomes" id="UP001144805"/>
    </source>
</evidence>
<dbReference type="Pfam" id="PF13439">
    <property type="entry name" value="Glyco_transf_4"/>
    <property type="match status" value="1"/>
</dbReference>
<reference evidence="2" key="1">
    <citation type="submission" date="2022-11" db="EMBL/GenBank/DDBJ databases">
        <title>Biodiversity and phylogenetic relationships of bacteria.</title>
        <authorList>
            <person name="Machado R.A.R."/>
            <person name="Bhat A."/>
            <person name="Loulou A."/>
            <person name="Kallel S."/>
        </authorList>
    </citation>
    <scope>NUCLEOTIDE SEQUENCE</scope>
    <source>
        <strain evidence="2">K-TC2</strain>
    </source>
</reference>